<dbReference type="PANTHER" id="PTHR11328:SF24">
    <property type="entry name" value="MAJOR FACILITATOR SUPERFAMILY (MFS) PROFILE DOMAIN-CONTAINING PROTEIN"/>
    <property type="match status" value="1"/>
</dbReference>
<dbReference type="GO" id="GO:0005886">
    <property type="term" value="C:plasma membrane"/>
    <property type="evidence" value="ECO:0007669"/>
    <property type="project" value="TreeGrafter"/>
</dbReference>
<gene>
    <name evidence="3" type="ORF">GRI43_08425</name>
</gene>
<feature type="transmembrane region" description="Helical" evidence="2">
    <location>
        <begin position="445"/>
        <end position="467"/>
    </location>
</feature>
<comment type="caution">
    <text evidence="3">The sequence shown here is derived from an EMBL/GenBank/DDBJ whole genome shotgun (WGS) entry which is preliminary data.</text>
</comment>
<keyword evidence="2" id="KW-0472">Membrane</keyword>
<feature type="transmembrane region" description="Helical" evidence="2">
    <location>
        <begin position="293"/>
        <end position="311"/>
    </location>
</feature>
<dbReference type="EMBL" id="WTYP01000001">
    <property type="protein sequence ID" value="MXP47416.1"/>
    <property type="molecule type" value="Genomic_DNA"/>
</dbReference>
<feature type="transmembrane region" description="Helical" evidence="2">
    <location>
        <begin position="204"/>
        <end position="223"/>
    </location>
</feature>
<feature type="transmembrane region" description="Helical" evidence="2">
    <location>
        <begin position="122"/>
        <end position="142"/>
    </location>
</feature>
<feature type="transmembrane region" description="Helical" evidence="2">
    <location>
        <begin position="398"/>
        <end position="425"/>
    </location>
</feature>
<comment type="similarity">
    <text evidence="1">Belongs to the sodium:galactoside symporter (TC 2.A.2) family.</text>
</comment>
<dbReference type="InterPro" id="IPR036259">
    <property type="entry name" value="MFS_trans_sf"/>
</dbReference>
<dbReference type="GO" id="GO:0015293">
    <property type="term" value="F:symporter activity"/>
    <property type="evidence" value="ECO:0007669"/>
    <property type="project" value="InterPro"/>
</dbReference>
<keyword evidence="2" id="KW-0812">Transmembrane</keyword>
<feature type="transmembrane region" description="Helical" evidence="2">
    <location>
        <begin position="163"/>
        <end position="184"/>
    </location>
</feature>
<feature type="transmembrane region" description="Helical" evidence="2">
    <location>
        <begin position="47"/>
        <end position="73"/>
    </location>
</feature>
<proteinExistence type="inferred from homology"/>
<keyword evidence="3" id="KW-0813">Transport</keyword>
<dbReference type="SUPFAM" id="SSF103473">
    <property type="entry name" value="MFS general substrate transporter"/>
    <property type="match status" value="1"/>
</dbReference>
<evidence type="ECO:0000256" key="1">
    <source>
        <dbReference type="ARBA" id="ARBA00009617"/>
    </source>
</evidence>
<feature type="transmembrane region" description="Helical" evidence="2">
    <location>
        <begin position="323"/>
        <end position="342"/>
    </location>
</feature>
<evidence type="ECO:0000313" key="3">
    <source>
        <dbReference type="EMBL" id="MXP47416.1"/>
    </source>
</evidence>
<dbReference type="Gene3D" id="1.20.1250.20">
    <property type="entry name" value="MFS general substrate transporter like domains"/>
    <property type="match status" value="1"/>
</dbReference>
<keyword evidence="4" id="KW-1185">Reference proteome</keyword>
<reference evidence="3 4" key="1">
    <citation type="submission" date="2019-12" db="EMBL/GenBank/DDBJ databases">
        <title>Genomic-based taxomic classification of the family Erythrobacteraceae.</title>
        <authorList>
            <person name="Xu L."/>
        </authorList>
    </citation>
    <scope>NUCLEOTIDE SEQUENCE [LARGE SCALE GENOMIC DNA]</scope>
    <source>
        <strain evidence="3 4">SW-109</strain>
    </source>
</reference>
<feature type="transmembrane region" description="Helical" evidence="2">
    <location>
        <begin position="257"/>
        <end position="281"/>
    </location>
</feature>
<keyword evidence="2" id="KW-1133">Transmembrane helix</keyword>
<organism evidence="3 4">
    <name type="scientific">Pontixanthobacter luteolus</name>
    <dbReference type="NCBI Taxonomy" id="295089"/>
    <lineage>
        <taxon>Bacteria</taxon>
        <taxon>Pseudomonadati</taxon>
        <taxon>Pseudomonadota</taxon>
        <taxon>Alphaproteobacteria</taxon>
        <taxon>Sphingomonadales</taxon>
        <taxon>Erythrobacteraceae</taxon>
        <taxon>Pontixanthobacter</taxon>
    </lineage>
</organism>
<keyword evidence="3" id="KW-0762">Sugar transport</keyword>
<protein>
    <submittedName>
        <fullName evidence="3">Sugar transporter</fullName>
    </submittedName>
</protein>
<sequence>MTGAAGAEAGGRSAEIPPLRLITKIAYGFGAVAHGVKDQGYNYFLMFFYSAVMGLDAGLAGLAIFLALILDAISDPLVGYISDNFHSRWGRRHPFMYASVIPLVLGYYFVWTPPEGMSQMGLFGYLLTMAIITRTFITFYQVPSTAMMPELTDDYDQRTDIMSYRYFFGWLGGASLSIVTLAFFLVPTDTISNGYFNVQGYRTYGFVASSLILLSVLTCSIATHGRIKYMRAAPPKEKKTVRGVFGEIFETLSNRSFLVLFVAALFGAAATGVGAGLNHYLMGFFWGFSPQQVSGLQLALFISCVVALVLSQVISRKLGKKQGALLTGGTAMIMTPMPYILRLMDMLPANGEDALFYFILVFQMIDVALIITAQILMSSMIGDIVEQSELKTGRRSEGMFFAAISFSKKCTLGLGGFMVAIILSLSNFPEGAQPDEVSQAAIDGIGFYYIPVIFGLWLAMMLCVAAYSINRSDHEANLAALKARERGE</sequence>
<dbReference type="Pfam" id="PF13347">
    <property type="entry name" value="MFS_2"/>
    <property type="match status" value="1"/>
</dbReference>
<dbReference type="GO" id="GO:0008643">
    <property type="term" value="P:carbohydrate transport"/>
    <property type="evidence" value="ECO:0007669"/>
    <property type="project" value="InterPro"/>
</dbReference>
<feature type="transmembrane region" description="Helical" evidence="2">
    <location>
        <begin position="354"/>
        <end position="377"/>
    </location>
</feature>
<dbReference type="OrthoDB" id="9764596at2"/>
<dbReference type="Proteomes" id="UP000471435">
    <property type="component" value="Unassembled WGS sequence"/>
</dbReference>
<dbReference type="InterPro" id="IPR039672">
    <property type="entry name" value="MFS_2"/>
</dbReference>
<dbReference type="PANTHER" id="PTHR11328">
    <property type="entry name" value="MAJOR FACILITATOR SUPERFAMILY DOMAIN-CONTAINING PROTEIN"/>
    <property type="match status" value="1"/>
</dbReference>
<accession>A0A6I4V309</accession>
<feature type="transmembrane region" description="Helical" evidence="2">
    <location>
        <begin position="94"/>
        <end position="110"/>
    </location>
</feature>
<evidence type="ECO:0000256" key="2">
    <source>
        <dbReference type="SAM" id="Phobius"/>
    </source>
</evidence>
<dbReference type="RefSeq" id="WP_160730534.1">
    <property type="nucleotide sequence ID" value="NZ_WTYP01000001.1"/>
</dbReference>
<evidence type="ECO:0000313" key="4">
    <source>
        <dbReference type="Proteomes" id="UP000471435"/>
    </source>
</evidence>
<name>A0A6I4V309_9SPHN</name>
<dbReference type="AlphaFoldDB" id="A0A6I4V309"/>